<evidence type="ECO:0000313" key="2">
    <source>
        <dbReference type="EMBL" id="KAK6129843.1"/>
    </source>
</evidence>
<feature type="compositionally biased region" description="Basic and acidic residues" evidence="1">
    <location>
        <begin position="84"/>
        <end position="97"/>
    </location>
</feature>
<dbReference type="Proteomes" id="UP001318860">
    <property type="component" value="Unassembled WGS sequence"/>
</dbReference>
<feature type="compositionally biased region" description="Basic and acidic residues" evidence="1">
    <location>
        <begin position="258"/>
        <end position="275"/>
    </location>
</feature>
<protein>
    <submittedName>
        <fullName evidence="2">Uncharacterized protein</fullName>
    </submittedName>
</protein>
<evidence type="ECO:0000256" key="1">
    <source>
        <dbReference type="SAM" id="MobiDB-lite"/>
    </source>
</evidence>
<comment type="caution">
    <text evidence="2">The sequence shown here is derived from an EMBL/GenBank/DDBJ whole genome shotgun (WGS) entry which is preliminary data.</text>
</comment>
<name>A0ABR0V5I1_REHGL</name>
<dbReference type="EMBL" id="JABTTQ020001611">
    <property type="protein sequence ID" value="KAK6129843.1"/>
    <property type="molecule type" value="Genomic_DNA"/>
</dbReference>
<evidence type="ECO:0000313" key="3">
    <source>
        <dbReference type="Proteomes" id="UP001318860"/>
    </source>
</evidence>
<reference evidence="2 3" key="1">
    <citation type="journal article" date="2021" name="Comput. Struct. Biotechnol. J.">
        <title>De novo genome assembly of the potent medicinal plant Rehmannia glutinosa using nanopore technology.</title>
        <authorList>
            <person name="Ma L."/>
            <person name="Dong C."/>
            <person name="Song C."/>
            <person name="Wang X."/>
            <person name="Zheng X."/>
            <person name="Niu Y."/>
            <person name="Chen S."/>
            <person name="Feng W."/>
        </authorList>
    </citation>
    <scope>NUCLEOTIDE SEQUENCE [LARGE SCALE GENOMIC DNA]</scope>
    <source>
        <strain evidence="2">DH-2019</strain>
    </source>
</reference>
<organism evidence="2 3">
    <name type="scientific">Rehmannia glutinosa</name>
    <name type="common">Chinese foxglove</name>
    <dbReference type="NCBI Taxonomy" id="99300"/>
    <lineage>
        <taxon>Eukaryota</taxon>
        <taxon>Viridiplantae</taxon>
        <taxon>Streptophyta</taxon>
        <taxon>Embryophyta</taxon>
        <taxon>Tracheophyta</taxon>
        <taxon>Spermatophyta</taxon>
        <taxon>Magnoliopsida</taxon>
        <taxon>eudicotyledons</taxon>
        <taxon>Gunneridae</taxon>
        <taxon>Pentapetalae</taxon>
        <taxon>asterids</taxon>
        <taxon>lamiids</taxon>
        <taxon>Lamiales</taxon>
        <taxon>Orobanchaceae</taxon>
        <taxon>Rehmannieae</taxon>
        <taxon>Rehmannia</taxon>
    </lineage>
</organism>
<accession>A0ABR0V5I1</accession>
<feature type="compositionally biased region" description="Basic and acidic residues" evidence="1">
    <location>
        <begin position="42"/>
        <end position="77"/>
    </location>
</feature>
<gene>
    <name evidence="2" type="ORF">DH2020_036429</name>
</gene>
<sequence length="285" mass="32741">MDQQRNHRLEYPPRDNSRINRSERRDEVGEDMVKKVTLILMKEPERKGSDMTKRNDGRQERNDRRDRIHDSGRDNNRKNGVSIEKNKDNDQNRDRVGVVKSIGKNRSLHGDDSGARGVEKDYAREIDDGEKQKNRVEGLDTFRKLEHLFKSKGDGSGDKSEDAARGKRKIDDESWDEQPEAKSRRRDSTKETGYEGTKVSSERGSKSYKHVEDNIKDSRSMRPGGNVDGADTGMSRGMRTSERIGTMKIMDGVEEKEEMMKSAMEESMKDMEMKSHTRGIVSINE</sequence>
<feature type="compositionally biased region" description="Basic and acidic residues" evidence="1">
    <location>
        <begin position="179"/>
        <end position="193"/>
    </location>
</feature>
<keyword evidence="3" id="KW-1185">Reference proteome</keyword>
<feature type="region of interest" description="Disordered" evidence="1">
    <location>
        <begin position="1"/>
        <end position="285"/>
    </location>
</feature>
<feature type="compositionally biased region" description="Basic and acidic residues" evidence="1">
    <location>
        <begin position="108"/>
        <end position="172"/>
    </location>
</feature>
<proteinExistence type="predicted"/>
<feature type="compositionally biased region" description="Basic and acidic residues" evidence="1">
    <location>
        <begin position="200"/>
        <end position="220"/>
    </location>
</feature>
<feature type="compositionally biased region" description="Basic and acidic residues" evidence="1">
    <location>
        <begin position="1"/>
        <end position="34"/>
    </location>
</feature>